<organism evidence="2 3">
    <name type="scientific">Bradyrhizobium diazoefficiens</name>
    <dbReference type="NCBI Taxonomy" id="1355477"/>
    <lineage>
        <taxon>Bacteria</taxon>
        <taxon>Pseudomonadati</taxon>
        <taxon>Pseudomonadota</taxon>
        <taxon>Alphaproteobacteria</taxon>
        <taxon>Hyphomicrobiales</taxon>
        <taxon>Nitrobacteraceae</taxon>
        <taxon>Bradyrhizobium</taxon>
    </lineage>
</organism>
<dbReference type="AlphaFoldDB" id="A0A0E4BN04"/>
<evidence type="ECO:0000313" key="3">
    <source>
        <dbReference type="Proteomes" id="UP000063308"/>
    </source>
</evidence>
<evidence type="ECO:0000313" key="2">
    <source>
        <dbReference type="EMBL" id="BAR55811.1"/>
    </source>
</evidence>
<proteinExistence type="predicted"/>
<dbReference type="Pfam" id="PF21746">
    <property type="entry name" value="DUF6869"/>
    <property type="match status" value="2"/>
</dbReference>
<feature type="domain" description="DUF6869" evidence="1">
    <location>
        <begin position="52"/>
        <end position="149"/>
    </location>
</feature>
<dbReference type="Proteomes" id="UP000063308">
    <property type="component" value="Chromosome"/>
</dbReference>
<feature type="domain" description="DUF6869" evidence="1">
    <location>
        <begin position="188"/>
        <end position="283"/>
    </location>
</feature>
<protein>
    <recommendedName>
        <fullName evidence="1">DUF6869 domain-containing protein</fullName>
    </recommendedName>
</protein>
<accession>A0A0E4BN04</accession>
<dbReference type="RefSeq" id="WP_060909133.1">
    <property type="nucleotide sequence ID" value="NZ_CP126038.1"/>
</dbReference>
<dbReference type="InterPro" id="IPR049221">
    <property type="entry name" value="DUF6869"/>
</dbReference>
<dbReference type="EMBL" id="AP014685">
    <property type="protein sequence ID" value="BAR55811.1"/>
    <property type="molecule type" value="Genomic_DNA"/>
</dbReference>
<sequence length="289" mass="32855">MEPTDDTRLLKIIAAAPQLRTPDETEALLDSMPLGELASMWCALQRVSRRDQIGSIWAIKVYFDHLPHRKPQAALNLVLDVLKTEADKPTVMQLNDKFLLALFYAHGKEMMARVEQEAAHNDRLRWLLGGVHVGPDDPLMSRIASLADREAWHADHLAQRTPREPLDCANMSVAELAGAWVEQYSRSERDQDDNLFAIMDFERDLREDDPDRMIDLILEILKIESNPVLLSLLAAGPLEDVISAGTIDRIEREARADARFRDLLGGVWYYRAPDELKARLDALIGESRW</sequence>
<gene>
    <name evidence="2" type="ORF">NK6_2630</name>
</gene>
<name>A0A0E4BN04_9BRAD</name>
<reference evidence="2 3" key="1">
    <citation type="submission" date="2014-11" db="EMBL/GenBank/DDBJ databases">
        <title>Symbiosis island explosion on the genome of extra-slow-growing strains of soybean bradyrhizobia with massive insertion sequences.</title>
        <authorList>
            <person name="Iida T."/>
            <person name="Minamisawa K."/>
        </authorList>
    </citation>
    <scope>NUCLEOTIDE SEQUENCE [LARGE SCALE GENOMIC DNA]</scope>
    <source>
        <strain evidence="2 3">NK6</strain>
    </source>
</reference>
<evidence type="ECO:0000259" key="1">
    <source>
        <dbReference type="Pfam" id="PF21746"/>
    </source>
</evidence>